<organism evidence="1">
    <name type="scientific">Brassica cretica</name>
    <name type="common">Mustard</name>
    <dbReference type="NCBI Taxonomy" id="69181"/>
    <lineage>
        <taxon>Eukaryota</taxon>
        <taxon>Viridiplantae</taxon>
        <taxon>Streptophyta</taxon>
        <taxon>Embryophyta</taxon>
        <taxon>Tracheophyta</taxon>
        <taxon>Spermatophyta</taxon>
        <taxon>Magnoliopsida</taxon>
        <taxon>eudicotyledons</taxon>
        <taxon>Gunneridae</taxon>
        <taxon>Pentapetalae</taxon>
        <taxon>rosids</taxon>
        <taxon>malvids</taxon>
        <taxon>Brassicales</taxon>
        <taxon>Brassicaceae</taxon>
        <taxon>Brassiceae</taxon>
        <taxon>Brassica</taxon>
    </lineage>
</organism>
<protein>
    <submittedName>
        <fullName evidence="1">Uncharacterized protein</fullName>
    </submittedName>
</protein>
<evidence type="ECO:0000313" key="1">
    <source>
        <dbReference type="EMBL" id="KAF2615840.1"/>
    </source>
</evidence>
<sequence length="196" mass="22031">MDLWAIMGLVTVDMSLAIPPIHRSLRSFSLRPISVLCPISSISSFILRPISVLRSISVCDSLSPSVRACLFVYGDNHKVQCDQWMDNEDTMDLNDTDYMSGDELMDQYSDGDGDEDEVVAVEDTLMSTAENHIKRGRGGKRRHSKCWKHFDIVGEKYPDGSNDVQWFMDLEKNGGEDKEVASTDHLCVLNYGVMNS</sequence>
<dbReference type="EMBL" id="QGKY02000089">
    <property type="protein sequence ID" value="KAF2615840.1"/>
    <property type="molecule type" value="Genomic_DNA"/>
</dbReference>
<dbReference type="AlphaFoldDB" id="A0A8S9M6Y3"/>
<accession>A0A8S9M6Y3</accession>
<proteinExistence type="predicted"/>
<reference evidence="1" key="1">
    <citation type="submission" date="2019-12" db="EMBL/GenBank/DDBJ databases">
        <title>Genome sequencing and annotation of Brassica cretica.</title>
        <authorList>
            <person name="Studholme D.J."/>
            <person name="Sarris P.F."/>
        </authorList>
    </citation>
    <scope>NUCLEOTIDE SEQUENCE</scope>
    <source>
        <strain evidence="1">PFS-102/07</strain>
        <tissue evidence="1">Leaf</tissue>
    </source>
</reference>
<comment type="caution">
    <text evidence="1">The sequence shown here is derived from an EMBL/GenBank/DDBJ whole genome shotgun (WGS) entry which is preliminary data.</text>
</comment>
<name>A0A8S9M6Y3_BRACR</name>
<gene>
    <name evidence="1" type="ORF">F2Q70_00009336</name>
</gene>